<evidence type="ECO:0000259" key="6">
    <source>
        <dbReference type="Pfam" id="PF01055"/>
    </source>
</evidence>
<keyword evidence="5" id="KW-0472">Membrane</keyword>
<dbReference type="GO" id="GO:0005975">
    <property type="term" value="P:carbohydrate metabolic process"/>
    <property type="evidence" value="ECO:0007669"/>
    <property type="project" value="InterPro"/>
</dbReference>
<proteinExistence type="inferred from homology"/>
<dbReference type="Proteomes" id="UP000678393">
    <property type="component" value="Unassembled WGS sequence"/>
</dbReference>
<keyword evidence="5" id="KW-0812">Transmembrane</keyword>
<evidence type="ECO:0000256" key="5">
    <source>
        <dbReference type="SAM" id="Phobius"/>
    </source>
</evidence>
<sequence>NTLVELLKTYRLHIFVCAIFLITTLSVSLSWHFRIMAQEQLYASQAIFFNPRTREITLAGNLAYVQGHLGLDIPAWMLPLHCPIVSSGDPDYKECLWKNEAELKIVHLKGKDVQCYNISWASLGPRHAPHDCFYIHKDNWYGPTNQSEGSFPITGEFYFQPKKNYTLSNNGVFNNVVDFYWLSSGGAAIYISADSPIQVTWNKSGDNQLCLRSNFSGPLYHKTNSYDYPDMKYLLCNGIDSLTTHMYMQTILASPFGLQYPSDQMIRGTHWSLKNCAATSNITQKHVLGLLKNITEHGFEENHITLDGDWQESQGDLAFNVQKFPNLTAMLAILQSNDARLTLSVSPYFQYTSQNFHKVRLSFPAIVVLLFILLLYRQTYKQTIR</sequence>
<dbReference type="SUPFAM" id="SSF51445">
    <property type="entry name" value="(Trans)glycosidases"/>
    <property type="match status" value="1"/>
</dbReference>
<name>A0A8S3Z9B3_9EUPU</name>
<dbReference type="Pfam" id="PF01055">
    <property type="entry name" value="Glyco_hydro_31_2nd"/>
    <property type="match status" value="1"/>
</dbReference>
<feature type="non-terminal residue" evidence="7">
    <location>
        <position position="1"/>
    </location>
</feature>
<gene>
    <name evidence="7" type="ORF">CUNI_LOCUS11702</name>
</gene>
<feature type="transmembrane region" description="Helical" evidence="5">
    <location>
        <begin position="359"/>
        <end position="376"/>
    </location>
</feature>
<dbReference type="PANTHER" id="PTHR43053">
    <property type="entry name" value="GLYCOSIDASE FAMILY 31"/>
    <property type="match status" value="1"/>
</dbReference>
<dbReference type="AlphaFoldDB" id="A0A8S3Z9B3"/>
<dbReference type="InterPro" id="IPR000322">
    <property type="entry name" value="Glyco_hydro_31_TIM"/>
</dbReference>
<organism evidence="7 8">
    <name type="scientific">Candidula unifasciata</name>
    <dbReference type="NCBI Taxonomy" id="100452"/>
    <lineage>
        <taxon>Eukaryota</taxon>
        <taxon>Metazoa</taxon>
        <taxon>Spiralia</taxon>
        <taxon>Lophotrochozoa</taxon>
        <taxon>Mollusca</taxon>
        <taxon>Gastropoda</taxon>
        <taxon>Heterobranchia</taxon>
        <taxon>Euthyneura</taxon>
        <taxon>Panpulmonata</taxon>
        <taxon>Eupulmonata</taxon>
        <taxon>Stylommatophora</taxon>
        <taxon>Helicina</taxon>
        <taxon>Helicoidea</taxon>
        <taxon>Geomitridae</taxon>
        <taxon>Candidula</taxon>
    </lineage>
</organism>
<keyword evidence="3 4" id="KW-0326">Glycosidase</keyword>
<evidence type="ECO:0000256" key="3">
    <source>
        <dbReference type="ARBA" id="ARBA00023295"/>
    </source>
</evidence>
<evidence type="ECO:0000256" key="2">
    <source>
        <dbReference type="ARBA" id="ARBA00022801"/>
    </source>
</evidence>
<dbReference type="OrthoDB" id="10070917at2759"/>
<dbReference type="GO" id="GO:0004553">
    <property type="term" value="F:hydrolase activity, hydrolyzing O-glycosyl compounds"/>
    <property type="evidence" value="ECO:0007669"/>
    <property type="project" value="InterPro"/>
</dbReference>
<comment type="similarity">
    <text evidence="1 4">Belongs to the glycosyl hydrolase 31 family.</text>
</comment>
<accession>A0A8S3Z9B3</accession>
<evidence type="ECO:0000313" key="8">
    <source>
        <dbReference type="Proteomes" id="UP000678393"/>
    </source>
</evidence>
<keyword evidence="2 4" id="KW-0378">Hydrolase</keyword>
<reference evidence="7" key="1">
    <citation type="submission" date="2021-04" db="EMBL/GenBank/DDBJ databases">
        <authorList>
            <consortium name="Molecular Ecology Group"/>
        </authorList>
    </citation>
    <scope>NUCLEOTIDE SEQUENCE</scope>
</reference>
<protein>
    <recommendedName>
        <fullName evidence="6">Glycoside hydrolase family 31 TIM barrel domain-containing protein</fullName>
    </recommendedName>
</protein>
<feature type="domain" description="Glycoside hydrolase family 31 TIM barrel" evidence="6">
    <location>
        <begin position="281"/>
        <end position="355"/>
    </location>
</feature>
<dbReference type="PANTHER" id="PTHR43053:SF4">
    <property type="entry name" value="MYOGENESIS-REGULATING GLYCOSIDASE"/>
    <property type="match status" value="1"/>
</dbReference>
<evidence type="ECO:0000256" key="4">
    <source>
        <dbReference type="RuleBase" id="RU361185"/>
    </source>
</evidence>
<dbReference type="InterPro" id="IPR050985">
    <property type="entry name" value="Alpha-glycosidase_related"/>
</dbReference>
<comment type="caution">
    <text evidence="7">The sequence shown here is derived from an EMBL/GenBank/DDBJ whole genome shotgun (WGS) entry which is preliminary data.</text>
</comment>
<keyword evidence="5" id="KW-1133">Transmembrane helix</keyword>
<dbReference type="InterPro" id="IPR017853">
    <property type="entry name" value="GH"/>
</dbReference>
<evidence type="ECO:0000256" key="1">
    <source>
        <dbReference type="ARBA" id="ARBA00007806"/>
    </source>
</evidence>
<evidence type="ECO:0000313" key="7">
    <source>
        <dbReference type="EMBL" id="CAG5126144.1"/>
    </source>
</evidence>
<feature type="transmembrane region" description="Helical" evidence="5">
    <location>
        <begin position="12"/>
        <end position="33"/>
    </location>
</feature>
<keyword evidence="8" id="KW-1185">Reference proteome</keyword>
<dbReference type="EMBL" id="CAJHNH020002269">
    <property type="protein sequence ID" value="CAG5126144.1"/>
    <property type="molecule type" value="Genomic_DNA"/>
</dbReference>
<dbReference type="Gene3D" id="3.20.20.80">
    <property type="entry name" value="Glycosidases"/>
    <property type="match status" value="1"/>
</dbReference>